<dbReference type="STRING" id="33114.A0A2G2WNF4"/>
<keyword evidence="11 20" id="KW-0378">Hydrolase</keyword>
<evidence type="ECO:0000256" key="10">
    <source>
        <dbReference type="ARBA" id="ARBA00022729"/>
    </source>
</evidence>
<comment type="similarity">
    <text evidence="5">Belongs to the cytochrome P450 family.</text>
</comment>
<keyword evidence="9 18" id="KW-0479">Metal-binding</keyword>
<dbReference type="Gene3D" id="1.10.630.10">
    <property type="entry name" value="Cytochrome P450"/>
    <property type="match status" value="1"/>
</dbReference>
<dbReference type="FunFam" id="1.10.630.10:FF:000043">
    <property type="entry name" value="Cytochrome P450 99A2"/>
    <property type="match status" value="1"/>
</dbReference>
<dbReference type="InterPro" id="IPR001128">
    <property type="entry name" value="Cyt_P450"/>
</dbReference>
<dbReference type="InterPro" id="IPR002401">
    <property type="entry name" value="Cyt_P450_E_grp-I"/>
</dbReference>
<evidence type="ECO:0000256" key="5">
    <source>
        <dbReference type="ARBA" id="ARBA00010617"/>
    </source>
</evidence>
<organism evidence="23 24">
    <name type="scientific">Capsicum baccatum</name>
    <name type="common">Peruvian pepper</name>
    <dbReference type="NCBI Taxonomy" id="33114"/>
    <lineage>
        <taxon>Eukaryota</taxon>
        <taxon>Viridiplantae</taxon>
        <taxon>Streptophyta</taxon>
        <taxon>Embryophyta</taxon>
        <taxon>Tracheophyta</taxon>
        <taxon>Spermatophyta</taxon>
        <taxon>Magnoliopsida</taxon>
        <taxon>eudicotyledons</taxon>
        <taxon>Gunneridae</taxon>
        <taxon>Pentapetalae</taxon>
        <taxon>asterids</taxon>
        <taxon>lamiids</taxon>
        <taxon>Solanales</taxon>
        <taxon>Solanaceae</taxon>
        <taxon>Solanoideae</taxon>
        <taxon>Capsiceae</taxon>
        <taxon>Capsicum</taxon>
    </lineage>
</organism>
<evidence type="ECO:0000256" key="11">
    <source>
        <dbReference type="ARBA" id="ARBA00022801"/>
    </source>
</evidence>
<dbReference type="InterPro" id="IPR017853">
    <property type="entry name" value="GH"/>
</dbReference>
<dbReference type="GO" id="GO:0005506">
    <property type="term" value="F:iron ion binding"/>
    <property type="evidence" value="ECO:0007669"/>
    <property type="project" value="InterPro"/>
</dbReference>
<name>A0A2G2WNF4_CAPBA</name>
<dbReference type="FunFam" id="1.20.58.1040:FF:000003">
    <property type="entry name" value="glucan endo-1,3-beta-glucosidase 7"/>
    <property type="match status" value="1"/>
</dbReference>
<evidence type="ECO:0000256" key="18">
    <source>
        <dbReference type="PIRSR" id="PIRSR602401-1"/>
    </source>
</evidence>
<comment type="caution">
    <text evidence="23">The sequence shown here is derived from an EMBL/GenBank/DDBJ whole genome shotgun (WGS) entry which is preliminary data.</text>
</comment>
<dbReference type="SUPFAM" id="SSF48264">
    <property type="entry name" value="Cytochrome P450"/>
    <property type="match status" value="1"/>
</dbReference>
<dbReference type="PANTHER" id="PTHR47955">
    <property type="entry name" value="CYTOCHROME P450 FAMILY 71 PROTEIN"/>
    <property type="match status" value="1"/>
</dbReference>
<dbReference type="PANTHER" id="PTHR47955:SF19">
    <property type="entry name" value="CYTOCHROME P450 71A9-LIKE ISOFORM X1"/>
    <property type="match status" value="1"/>
</dbReference>
<feature type="binding site" description="axial binding residue" evidence="18">
    <location>
        <position position="805"/>
    </location>
    <ligand>
        <name>heme</name>
        <dbReference type="ChEBI" id="CHEBI:30413"/>
    </ligand>
    <ligandPart>
        <name>Fe</name>
        <dbReference type="ChEBI" id="CHEBI:18248"/>
    </ligandPart>
</feature>
<dbReference type="Pfam" id="PF07983">
    <property type="entry name" value="X8"/>
    <property type="match status" value="1"/>
</dbReference>
<dbReference type="GO" id="GO:0006952">
    <property type="term" value="P:defense response"/>
    <property type="evidence" value="ECO:0007669"/>
    <property type="project" value="UniProtKB-KW"/>
</dbReference>
<keyword evidence="24" id="KW-1185">Reference proteome</keyword>
<keyword evidence="8" id="KW-0336">GPI-anchor</keyword>
<dbReference type="AlphaFoldDB" id="A0A2G2WNF4"/>
<dbReference type="GO" id="GO:0005886">
    <property type="term" value="C:plasma membrane"/>
    <property type="evidence" value="ECO:0007669"/>
    <property type="project" value="UniProtKB-SubCell"/>
</dbReference>
<dbReference type="InterPro" id="IPR017972">
    <property type="entry name" value="Cyt_P450_CS"/>
</dbReference>
<keyword evidence="13" id="KW-0560">Oxidoreductase</keyword>
<dbReference type="PRINTS" id="PR00385">
    <property type="entry name" value="P450"/>
</dbReference>
<reference evidence="23 24" key="1">
    <citation type="journal article" date="2017" name="Genome Biol.">
        <title>New reference genome sequences of hot pepper reveal the massive evolution of plant disease-resistance genes by retroduplication.</title>
        <authorList>
            <person name="Kim S."/>
            <person name="Park J."/>
            <person name="Yeom S.I."/>
            <person name="Kim Y.M."/>
            <person name="Seo E."/>
            <person name="Kim K.T."/>
            <person name="Kim M.S."/>
            <person name="Lee J.M."/>
            <person name="Cheong K."/>
            <person name="Shin H.S."/>
            <person name="Kim S.B."/>
            <person name="Han K."/>
            <person name="Lee J."/>
            <person name="Park M."/>
            <person name="Lee H.A."/>
            <person name="Lee H.Y."/>
            <person name="Lee Y."/>
            <person name="Oh S."/>
            <person name="Lee J.H."/>
            <person name="Choi E."/>
            <person name="Choi E."/>
            <person name="Lee S.E."/>
            <person name="Jeon J."/>
            <person name="Kim H."/>
            <person name="Choi G."/>
            <person name="Song H."/>
            <person name="Lee J."/>
            <person name="Lee S.C."/>
            <person name="Kwon J.K."/>
            <person name="Lee H.Y."/>
            <person name="Koo N."/>
            <person name="Hong Y."/>
            <person name="Kim R.W."/>
            <person name="Kang W.H."/>
            <person name="Huh J.H."/>
            <person name="Kang B.C."/>
            <person name="Yang T.J."/>
            <person name="Lee Y.H."/>
            <person name="Bennetzen J.L."/>
            <person name="Choi D."/>
        </authorList>
    </citation>
    <scope>NUCLEOTIDE SEQUENCE [LARGE SCALE GENOMIC DNA]</scope>
    <source>
        <strain evidence="24">cv. PBC81</strain>
    </source>
</reference>
<dbReference type="Proteomes" id="UP000224567">
    <property type="component" value="Unassembled WGS sequence"/>
</dbReference>
<evidence type="ECO:0000256" key="16">
    <source>
        <dbReference type="ARBA" id="ARBA00023157"/>
    </source>
</evidence>
<comment type="cofactor">
    <cofactor evidence="2 18">
        <name>heme</name>
        <dbReference type="ChEBI" id="CHEBI:30413"/>
    </cofactor>
</comment>
<evidence type="ECO:0000256" key="15">
    <source>
        <dbReference type="ARBA" id="ARBA00023033"/>
    </source>
</evidence>
<dbReference type="PROSITE" id="PS00086">
    <property type="entry name" value="CYTOCHROME_P450"/>
    <property type="match status" value="1"/>
</dbReference>
<dbReference type="SMART" id="SM00768">
    <property type="entry name" value="X8"/>
    <property type="match status" value="1"/>
</dbReference>
<gene>
    <name evidence="23" type="ORF">CQW23_15910</name>
</gene>
<reference evidence="24" key="2">
    <citation type="journal article" date="2017" name="J. Anim. Genet.">
        <title>Multiple reference genome sequences of hot pepper reveal the massive evolution of plant disease resistance genes by retroduplication.</title>
        <authorList>
            <person name="Kim S."/>
            <person name="Park J."/>
            <person name="Yeom S.-I."/>
            <person name="Kim Y.-M."/>
            <person name="Seo E."/>
            <person name="Kim K.-T."/>
            <person name="Kim M.-S."/>
            <person name="Lee J.M."/>
            <person name="Cheong K."/>
            <person name="Shin H.-S."/>
            <person name="Kim S.-B."/>
            <person name="Han K."/>
            <person name="Lee J."/>
            <person name="Park M."/>
            <person name="Lee H.-A."/>
            <person name="Lee H.-Y."/>
            <person name="Lee Y."/>
            <person name="Oh S."/>
            <person name="Lee J.H."/>
            <person name="Choi E."/>
            <person name="Choi E."/>
            <person name="Lee S.E."/>
            <person name="Jeon J."/>
            <person name="Kim H."/>
            <person name="Choi G."/>
            <person name="Song H."/>
            <person name="Lee J."/>
            <person name="Lee S.-C."/>
            <person name="Kwon J.-K."/>
            <person name="Lee H.-Y."/>
            <person name="Koo N."/>
            <person name="Hong Y."/>
            <person name="Kim R.W."/>
            <person name="Kang W.-H."/>
            <person name="Huh J.H."/>
            <person name="Kang B.-C."/>
            <person name="Yang T.-J."/>
            <person name="Lee Y.-H."/>
            <person name="Bennetzen J.L."/>
            <person name="Choi D."/>
        </authorList>
    </citation>
    <scope>NUCLEOTIDE SEQUENCE [LARGE SCALE GENOMIC DNA]</scope>
    <source>
        <strain evidence="24">cv. PBC81</strain>
    </source>
</reference>
<dbReference type="Pfam" id="PF00332">
    <property type="entry name" value="Glyco_hydro_17"/>
    <property type="match status" value="1"/>
</dbReference>
<keyword evidence="8" id="KW-0449">Lipoprotein</keyword>
<comment type="catalytic activity">
    <reaction evidence="1">
        <text>Hydrolysis of (1-&gt;3)-beta-D-glucosidic linkages in (1-&gt;3)-beta-D-glucans.</text>
        <dbReference type="EC" id="3.2.1.39"/>
    </reaction>
</comment>
<dbReference type="Gene3D" id="3.20.20.80">
    <property type="entry name" value="Glycosidases"/>
    <property type="match status" value="1"/>
</dbReference>
<evidence type="ECO:0000256" key="19">
    <source>
        <dbReference type="RuleBase" id="RU004335"/>
    </source>
</evidence>
<keyword evidence="12" id="KW-0611">Plant defense</keyword>
<evidence type="ECO:0000256" key="17">
    <source>
        <dbReference type="ARBA" id="ARBA00023295"/>
    </source>
</evidence>
<keyword evidence="10 21" id="KW-0732">Signal</keyword>
<protein>
    <recommendedName>
        <fullName evidence="6">glucan endo-1,3-beta-D-glucosidase</fullName>
        <ecNumber evidence="6">3.2.1.39</ecNumber>
    </recommendedName>
</protein>
<proteinExistence type="inferred from homology"/>
<evidence type="ECO:0000313" key="23">
    <source>
        <dbReference type="EMBL" id="PHT46752.1"/>
    </source>
</evidence>
<dbReference type="EC" id="3.2.1.39" evidence="6"/>
<dbReference type="EMBL" id="MLFT02000006">
    <property type="protein sequence ID" value="PHT46752.1"/>
    <property type="molecule type" value="Genomic_DNA"/>
</dbReference>
<evidence type="ECO:0000256" key="13">
    <source>
        <dbReference type="ARBA" id="ARBA00023002"/>
    </source>
</evidence>
<dbReference type="OrthoDB" id="1938138at2759"/>
<evidence type="ECO:0000259" key="22">
    <source>
        <dbReference type="SMART" id="SM00768"/>
    </source>
</evidence>
<evidence type="ECO:0000313" key="24">
    <source>
        <dbReference type="Proteomes" id="UP000224567"/>
    </source>
</evidence>
<dbReference type="InterPro" id="IPR036396">
    <property type="entry name" value="Cyt_P450_sf"/>
</dbReference>
<dbReference type="PROSITE" id="PS00587">
    <property type="entry name" value="GLYCOSYL_HYDROL_F17"/>
    <property type="match status" value="1"/>
</dbReference>
<evidence type="ECO:0000256" key="7">
    <source>
        <dbReference type="ARBA" id="ARBA00022617"/>
    </source>
</evidence>
<dbReference type="GO" id="GO:0005975">
    <property type="term" value="P:carbohydrate metabolic process"/>
    <property type="evidence" value="ECO:0007669"/>
    <property type="project" value="InterPro"/>
</dbReference>
<keyword evidence="17 20" id="KW-0326">Glycosidase</keyword>
<evidence type="ECO:0000256" key="3">
    <source>
        <dbReference type="ARBA" id="ARBA00004609"/>
    </source>
</evidence>
<evidence type="ECO:0000256" key="14">
    <source>
        <dbReference type="ARBA" id="ARBA00023004"/>
    </source>
</evidence>
<dbReference type="InterPro" id="IPR000490">
    <property type="entry name" value="Glyco_hydro_17"/>
</dbReference>
<dbReference type="Gene3D" id="1.20.58.1040">
    <property type="match status" value="1"/>
</dbReference>
<sequence length="865" mass="96904">MAKLRLLSVIFLLFFNAVTGDYFIGINYGTVANNLPPPSQVAGFIRDKTTFNKIKIFDPNGDIIRAFADTGVWVTVTVPNGEILSVAKPTSAQWWVEENVVPFYPRTRIDRICVGNEVMATGDKNLIAHLLPAMKAIHEALLAAGIHDIQVSTPHSMGIMARSEPPSSGRFRPVYDRVIFAPMLQFHRETKSPFMICPYPFFGFNDGTLDYALFKDNNGVYDEATGKNYTNMFDAQLDAVYSAMKDLGYDDVDIVVAETGWPSAGDPGQPGVSLENAVSYNVNLVKHVNSGVGTPLMPNRTFETYLFSLFNEDLKPGTSEQNFGLFRPDFSPIYDVGILRKSQPPPPAMAPQAWKKWCVPRPDASDAALQSNIDFVCGSGLDCQPIKDGGPCYEPNTVRAHASYAMNAFYQVNGGNDYDCNFINTGLVTVNDPSSIPTLVVSSADVAKEIFRTHDVAFAGRPALYAARKLSYNCCNVSFAPYGDYWREVRKILVLELLSAKRVQSFSSIRDEEVSHLVQQVGNSLNSSINISALALALSNNVVCRVAFGKGSNERGGENNGEKMFHEILYETQELLGGFNIADYFPNMAWINKVNGLDKRLEKNFRELDKYYDKVIEDHVDSRNRIKQRDDEDLVDVLLRIQKDPNQDVPLQDSHIKGLLADIFIAGTDTSSTTIEWVMAELILNPRIMKKAQQEVRQVAKGKHKVQETDLYKLEYLKLIIKETLRLHPPAPLLVPRVTISSCKIMDYEVPANTRILINATAIMTDPKYWEDPLTFLPERFLNKEIDYRGQNFEFLPFGAGRRGCPGINFSIPLVELAIANLLFHYEWSLLEGLKAKDLDMEEALGLTMHKKTPLCLVASYYELY</sequence>
<evidence type="ECO:0000256" key="2">
    <source>
        <dbReference type="ARBA" id="ARBA00001971"/>
    </source>
</evidence>
<comment type="similarity">
    <text evidence="4 19">Belongs to the glycosyl hydrolase 17 family.</text>
</comment>
<keyword evidence="7 18" id="KW-0349">Heme</keyword>
<accession>A0A2G2WNF4</accession>
<evidence type="ECO:0000256" key="4">
    <source>
        <dbReference type="ARBA" id="ARBA00008773"/>
    </source>
</evidence>
<dbReference type="Pfam" id="PF00067">
    <property type="entry name" value="p450"/>
    <property type="match status" value="1"/>
</dbReference>
<dbReference type="CDD" id="cd11072">
    <property type="entry name" value="CYP71-like"/>
    <property type="match status" value="1"/>
</dbReference>
<dbReference type="GO" id="GO:0016705">
    <property type="term" value="F:oxidoreductase activity, acting on paired donors, with incorporation or reduction of molecular oxygen"/>
    <property type="evidence" value="ECO:0007669"/>
    <property type="project" value="InterPro"/>
</dbReference>
<evidence type="ECO:0000256" key="6">
    <source>
        <dbReference type="ARBA" id="ARBA00012780"/>
    </source>
</evidence>
<feature type="chain" id="PRO_5013760688" description="glucan endo-1,3-beta-D-glucosidase" evidence="21">
    <location>
        <begin position="21"/>
        <end position="865"/>
    </location>
</feature>
<dbReference type="SUPFAM" id="SSF51445">
    <property type="entry name" value="(Trans)glycosidases"/>
    <property type="match status" value="1"/>
</dbReference>
<evidence type="ECO:0000256" key="21">
    <source>
        <dbReference type="SAM" id="SignalP"/>
    </source>
</evidence>
<dbReference type="GO" id="GO:0020037">
    <property type="term" value="F:heme binding"/>
    <property type="evidence" value="ECO:0007669"/>
    <property type="project" value="InterPro"/>
</dbReference>
<dbReference type="GO" id="GO:0042973">
    <property type="term" value="F:glucan endo-1,3-beta-D-glucosidase activity"/>
    <property type="evidence" value="ECO:0007669"/>
    <property type="project" value="UniProtKB-EC"/>
</dbReference>
<feature type="signal peptide" evidence="21">
    <location>
        <begin position="1"/>
        <end position="20"/>
    </location>
</feature>
<comment type="subcellular location">
    <subcellularLocation>
        <location evidence="3">Cell membrane</location>
        <topology evidence="3">Lipid-anchor</topology>
        <topology evidence="3">GPI-anchor</topology>
    </subcellularLocation>
</comment>
<keyword evidence="8" id="KW-0325">Glycoprotein</keyword>
<dbReference type="GO" id="GO:0098552">
    <property type="term" value="C:side of membrane"/>
    <property type="evidence" value="ECO:0007669"/>
    <property type="project" value="UniProtKB-KW"/>
</dbReference>
<keyword evidence="8" id="KW-0472">Membrane</keyword>
<evidence type="ECO:0000256" key="9">
    <source>
        <dbReference type="ARBA" id="ARBA00022723"/>
    </source>
</evidence>
<dbReference type="PRINTS" id="PR00463">
    <property type="entry name" value="EP450I"/>
</dbReference>
<dbReference type="GO" id="GO:0004497">
    <property type="term" value="F:monooxygenase activity"/>
    <property type="evidence" value="ECO:0007669"/>
    <property type="project" value="UniProtKB-KW"/>
</dbReference>
<evidence type="ECO:0000256" key="8">
    <source>
        <dbReference type="ARBA" id="ARBA00022622"/>
    </source>
</evidence>
<evidence type="ECO:0000256" key="12">
    <source>
        <dbReference type="ARBA" id="ARBA00022821"/>
    </source>
</evidence>
<keyword evidence="15" id="KW-0503">Monooxygenase</keyword>
<keyword evidence="16" id="KW-1015">Disulfide bond</keyword>
<feature type="domain" description="X8" evidence="22">
    <location>
        <begin position="356"/>
        <end position="436"/>
    </location>
</feature>
<dbReference type="FunFam" id="3.20.20.80:FF:000002">
    <property type="entry name" value="Glucan endo-1,3-beta-glucosidase 3"/>
    <property type="match status" value="1"/>
</dbReference>
<evidence type="ECO:0000256" key="1">
    <source>
        <dbReference type="ARBA" id="ARBA00000382"/>
    </source>
</evidence>
<keyword evidence="14 18" id="KW-0408">Iron</keyword>
<evidence type="ECO:0000256" key="20">
    <source>
        <dbReference type="RuleBase" id="RU004336"/>
    </source>
</evidence>
<dbReference type="InterPro" id="IPR012946">
    <property type="entry name" value="X8"/>
</dbReference>